<dbReference type="SUPFAM" id="SSF75304">
    <property type="entry name" value="Amidase signature (AS) enzymes"/>
    <property type="match status" value="1"/>
</dbReference>
<name>A0ABY5KME5_9CELL</name>
<dbReference type="Pfam" id="PF11533">
    <property type="entry name" value="AtzH-like"/>
    <property type="match status" value="1"/>
</dbReference>
<gene>
    <name evidence="3" type="ORF">NP048_14065</name>
</gene>
<dbReference type="SUPFAM" id="SSF54427">
    <property type="entry name" value="NTF2-like"/>
    <property type="match status" value="1"/>
</dbReference>
<dbReference type="InterPro" id="IPR024507">
    <property type="entry name" value="AtzH-like"/>
</dbReference>
<evidence type="ECO:0000313" key="4">
    <source>
        <dbReference type="Proteomes" id="UP001316384"/>
    </source>
</evidence>
<organism evidence="3 4">
    <name type="scientific">Cellulomonas xiejunii</name>
    <dbReference type="NCBI Taxonomy" id="2968083"/>
    <lineage>
        <taxon>Bacteria</taxon>
        <taxon>Bacillati</taxon>
        <taxon>Actinomycetota</taxon>
        <taxon>Actinomycetes</taxon>
        <taxon>Micrococcales</taxon>
        <taxon>Cellulomonadaceae</taxon>
        <taxon>Cellulomonas</taxon>
    </lineage>
</organism>
<evidence type="ECO:0000313" key="3">
    <source>
        <dbReference type="EMBL" id="UUI70908.1"/>
    </source>
</evidence>
<dbReference type="Proteomes" id="UP001316384">
    <property type="component" value="Chromosome"/>
</dbReference>
<feature type="domain" description="Amidase" evidence="2">
    <location>
        <begin position="137"/>
        <end position="304"/>
    </location>
</feature>
<accession>A0ABY5KME5</accession>
<dbReference type="Gene3D" id="3.10.450.50">
    <property type="match status" value="1"/>
</dbReference>
<dbReference type="RefSeq" id="WP_227576243.1">
    <property type="nucleotide sequence ID" value="NZ_CP101987.1"/>
</dbReference>
<evidence type="ECO:0000256" key="1">
    <source>
        <dbReference type="SAM" id="MobiDB-lite"/>
    </source>
</evidence>
<dbReference type="EMBL" id="CP101987">
    <property type="protein sequence ID" value="UUI70908.1"/>
    <property type="molecule type" value="Genomic_DNA"/>
</dbReference>
<keyword evidence="4" id="KW-1185">Reference proteome</keyword>
<dbReference type="InterPro" id="IPR020556">
    <property type="entry name" value="Amidase_CS"/>
</dbReference>
<dbReference type="InterPro" id="IPR023631">
    <property type="entry name" value="Amidase_dom"/>
</dbReference>
<dbReference type="InterPro" id="IPR036928">
    <property type="entry name" value="AS_sf"/>
</dbReference>
<dbReference type="GO" id="GO:0004040">
    <property type="term" value="F:amidase activity"/>
    <property type="evidence" value="ECO:0007669"/>
    <property type="project" value="UniProtKB-EC"/>
</dbReference>
<dbReference type="PANTHER" id="PTHR46310">
    <property type="entry name" value="AMIDASE 1"/>
    <property type="match status" value="1"/>
</dbReference>
<dbReference type="Pfam" id="PF01425">
    <property type="entry name" value="Amidase"/>
    <property type="match status" value="1"/>
</dbReference>
<dbReference type="NCBIfam" id="NF006169">
    <property type="entry name" value="PRK08310.1"/>
    <property type="match status" value="1"/>
</dbReference>
<reference evidence="3 4" key="1">
    <citation type="submission" date="2022-07" db="EMBL/GenBank/DDBJ databases">
        <title>Novel species in genus cellulomonas.</title>
        <authorList>
            <person name="Ye L."/>
        </authorList>
    </citation>
    <scope>NUCLEOTIDE SEQUENCE [LARGE SCALE GENOMIC DNA]</scope>
    <source>
        <strain evidence="4">zg-B89</strain>
    </source>
</reference>
<dbReference type="Gene3D" id="3.90.1300.10">
    <property type="entry name" value="Amidase signature (AS) domain"/>
    <property type="match status" value="1"/>
</dbReference>
<sequence length="523" mass="53480">MRTDPPPGLLEALRAYERALGTDDLTALDRLFAPGPATLRGDATGLLVGHDEIAAFRGTRGGAPARHLVEVHVRTVDDDHALVVAVTEPVGGGRGQQTQLWERGASGWVVVAAHVHAPGPAFDARVWRVLGDPLVAGADDGTLVGRTVAVKDLFAVAGQRVGAGNPTWLAAAPVATRHAAAVDRLLAAGADVRGVARTDELAYSLAGTNAHTGTPPNPRAPGRVPGGSSSGSAAAVALGQADVGLGTDTGGSIRVPASYQGLYGIRTTHGAVPTAGLVPLAPTFDTVGWLTRDADLLAAVGDVLLPAGTGGAWSPHVTVSPALLALAHEDVAGRVAAFARHAGATATDRWDDVDLAEWAEVFRVRQAWEAWQEHGAWVDAHPGALGADVADRFTAASRVADDAGAAAGARRGLIREQVLELVGDDVLLLPASASVAPRPDPAELATVRAATLRLTCVAGLGGLPAVVLPCGTGPDSPSDARDAEGAPWQPGRRAPLPVGVCLLAAPGRDRELLALAREMSSRR</sequence>
<dbReference type="EC" id="3.5.1.4" evidence="3"/>
<feature type="region of interest" description="Disordered" evidence="1">
    <location>
        <begin position="207"/>
        <end position="231"/>
    </location>
</feature>
<dbReference type="PROSITE" id="PS00571">
    <property type="entry name" value="AMIDASES"/>
    <property type="match status" value="1"/>
</dbReference>
<keyword evidence="3" id="KW-0378">Hydrolase</keyword>
<proteinExistence type="predicted"/>
<evidence type="ECO:0000259" key="2">
    <source>
        <dbReference type="Pfam" id="PF01425"/>
    </source>
</evidence>
<protein>
    <submittedName>
        <fullName evidence="3">Amidase</fullName>
        <ecNumber evidence="3">3.5.1.4</ecNumber>
    </submittedName>
</protein>
<dbReference type="PANTHER" id="PTHR46310:SF7">
    <property type="entry name" value="AMIDASE 1"/>
    <property type="match status" value="1"/>
</dbReference>
<dbReference type="InterPro" id="IPR032710">
    <property type="entry name" value="NTF2-like_dom_sf"/>
</dbReference>